<evidence type="ECO:0000256" key="1">
    <source>
        <dbReference type="ARBA" id="ARBA00004651"/>
    </source>
</evidence>
<feature type="transmembrane region" description="Helical" evidence="9">
    <location>
        <begin position="220"/>
        <end position="240"/>
    </location>
</feature>
<dbReference type="EMBL" id="JACOPO010000002">
    <property type="protein sequence ID" value="MBC5722161.1"/>
    <property type="molecule type" value="Genomic_DNA"/>
</dbReference>
<protein>
    <submittedName>
        <fullName evidence="11">PTS galactitol transporter subunit IIC</fullName>
    </submittedName>
</protein>
<dbReference type="GO" id="GO:0015577">
    <property type="term" value="F:galactitol transmembrane transporter activity"/>
    <property type="evidence" value="ECO:0007669"/>
    <property type="project" value="InterPro"/>
</dbReference>
<evidence type="ECO:0000256" key="9">
    <source>
        <dbReference type="SAM" id="Phobius"/>
    </source>
</evidence>
<feature type="transmembrane region" description="Helical" evidence="9">
    <location>
        <begin position="246"/>
        <end position="264"/>
    </location>
</feature>
<evidence type="ECO:0000259" key="10">
    <source>
        <dbReference type="PROSITE" id="PS51104"/>
    </source>
</evidence>
<keyword evidence="2" id="KW-0813">Transport</keyword>
<organism evidence="11 12">
    <name type="scientific">Flintibacter hominis</name>
    <dbReference type="NCBI Taxonomy" id="2763048"/>
    <lineage>
        <taxon>Bacteria</taxon>
        <taxon>Bacillati</taxon>
        <taxon>Bacillota</taxon>
        <taxon>Clostridia</taxon>
        <taxon>Eubacteriales</taxon>
        <taxon>Flintibacter</taxon>
    </lineage>
</organism>
<keyword evidence="3" id="KW-1003">Cell membrane</keyword>
<evidence type="ECO:0000256" key="6">
    <source>
        <dbReference type="ARBA" id="ARBA00022692"/>
    </source>
</evidence>
<keyword evidence="8 9" id="KW-0472">Membrane</keyword>
<dbReference type="InterPro" id="IPR013014">
    <property type="entry name" value="PTS_EIIC_2"/>
</dbReference>
<dbReference type="PANTHER" id="PTHR37324">
    <property type="entry name" value="PTS SYSTEM GALACTITOL-SPECIFIC EIIC COMPONENT"/>
    <property type="match status" value="1"/>
</dbReference>
<feature type="transmembrane region" description="Helical" evidence="9">
    <location>
        <begin position="308"/>
        <end position="326"/>
    </location>
</feature>
<dbReference type="PANTHER" id="PTHR37324:SF2">
    <property type="entry name" value="PTS SYSTEM GALACTITOL-SPECIFIC EIIC COMPONENT"/>
    <property type="match status" value="1"/>
</dbReference>
<evidence type="ECO:0000313" key="11">
    <source>
        <dbReference type="EMBL" id="MBC5722161.1"/>
    </source>
</evidence>
<comment type="subcellular location">
    <subcellularLocation>
        <location evidence="1">Cell membrane</location>
        <topology evidence="1">Multi-pass membrane protein</topology>
    </subcellularLocation>
</comment>
<feature type="domain" description="PTS EIIC type-2" evidence="10">
    <location>
        <begin position="8"/>
        <end position="421"/>
    </location>
</feature>
<evidence type="ECO:0000256" key="5">
    <source>
        <dbReference type="ARBA" id="ARBA00022683"/>
    </source>
</evidence>
<evidence type="ECO:0000256" key="8">
    <source>
        <dbReference type="ARBA" id="ARBA00023136"/>
    </source>
</evidence>
<accession>A0A8J6IZW7</accession>
<dbReference type="GO" id="GO:0005886">
    <property type="term" value="C:plasma membrane"/>
    <property type="evidence" value="ECO:0007669"/>
    <property type="project" value="UniProtKB-SubCell"/>
</dbReference>
<keyword evidence="4" id="KW-0762">Sugar transport</keyword>
<feature type="transmembrane region" description="Helical" evidence="9">
    <location>
        <begin position="91"/>
        <end position="117"/>
    </location>
</feature>
<dbReference type="InterPro" id="IPR004703">
    <property type="entry name" value="PTS_sugar-sp_permease"/>
</dbReference>
<proteinExistence type="predicted"/>
<dbReference type="InterPro" id="IPR013853">
    <property type="entry name" value="EIIC-GAT"/>
</dbReference>
<name>A0A8J6IZW7_9FIRM</name>
<feature type="transmembrane region" description="Helical" evidence="9">
    <location>
        <begin position="43"/>
        <end position="71"/>
    </location>
</feature>
<evidence type="ECO:0000256" key="4">
    <source>
        <dbReference type="ARBA" id="ARBA00022597"/>
    </source>
</evidence>
<feature type="transmembrane region" description="Helical" evidence="9">
    <location>
        <begin position="138"/>
        <end position="160"/>
    </location>
</feature>
<evidence type="ECO:0000256" key="3">
    <source>
        <dbReference type="ARBA" id="ARBA00022475"/>
    </source>
</evidence>
<keyword evidence="5" id="KW-0598">Phosphotransferase system</keyword>
<feature type="transmembrane region" description="Helical" evidence="9">
    <location>
        <begin position="358"/>
        <end position="376"/>
    </location>
</feature>
<dbReference type="PROSITE" id="PS51104">
    <property type="entry name" value="PTS_EIIC_TYPE_2"/>
    <property type="match status" value="1"/>
</dbReference>
<comment type="caution">
    <text evidence="11">The sequence shown here is derived from an EMBL/GenBank/DDBJ whole genome shotgun (WGS) entry which is preliminary data.</text>
</comment>
<gene>
    <name evidence="11" type="ORF">H8S11_04940</name>
</gene>
<dbReference type="PIRSF" id="PIRSF006304">
    <property type="entry name" value="GatC"/>
    <property type="match status" value="1"/>
</dbReference>
<keyword evidence="12" id="KW-1185">Reference proteome</keyword>
<evidence type="ECO:0000256" key="2">
    <source>
        <dbReference type="ARBA" id="ARBA00022448"/>
    </source>
</evidence>
<dbReference type="AlphaFoldDB" id="A0A8J6IZW7"/>
<dbReference type="RefSeq" id="WP_186852395.1">
    <property type="nucleotide sequence ID" value="NZ_JACOPO010000002.1"/>
</dbReference>
<feature type="transmembrane region" description="Helical" evidence="9">
    <location>
        <begin position="12"/>
        <end position="31"/>
    </location>
</feature>
<keyword evidence="7 9" id="KW-1133">Transmembrane helix</keyword>
<evidence type="ECO:0000256" key="7">
    <source>
        <dbReference type="ARBA" id="ARBA00022989"/>
    </source>
</evidence>
<dbReference type="Pfam" id="PF03611">
    <property type="entry name" value="EIIC-GAT"/>
    <property type="match status" value="1"/>
</dbReference>
<sequence length="421" mass="45741">MEVIQSFINFMQNLGAACMMPIFVFIIGLVVRVPIKQLLKASVTVGCGFIGTFMVMDLLAEYIGPISTGLVEKFNLSLDVIDVGWPVTGSFAWAVPIAPLIFVGVFALNIILIVAGFTRTLDVDIWNYWGFMLAGAMVYYSTNNVIFGLLASLITAAVTFRLADYAAPVTQHIYPGISFPHTCSIFWMPYAKFMDKLYDRIPGFNKLDADPEHLKEKIGFFGDPMFIGLIVGAVLSVLAGQGPSEILASALNIAAVLLLLPKMVSLLMEGLSTIAQYTQTWAQNMKFLKGKELYIGIDGGILMGRPSVIVVGVIMIPIMLVLAAVVPGNRVLPIADLAVLTSWFCWCPVAAKDNIFRGIVSAIIQGIVILLIATAMTNIHDIMAVQSGYVYAEGITHTSALVMGQELLPDLLYKIFSFFGG</sequence>
<reference evidence="11" key="1">
    <citation type="submission" date="2020-08" db="EMBL/GenBank/DDBJ databases">
        <title>Genome public.</title>
        <authorList>
            <person name="Liu C."/>
            <person name="Sun Q."/>
        </authorList>
    </citation>
    <scope>NUCLEOTIDE SEQUENCE</scope>
    <source>
        <strain evidence="11">NSJ-23</strain>
    </source>
</reference>
<keyword evidence="6 9" id="KW-0812">Transmembrane</keyword>
<dbReference type="Proteomes" id="UP000628736">
    <property type="component" value="Unassembled WGS sequence"/>
</dbReference>
<dbReference type="GO" id="GO:0009401">
    <property type="term" value="P:phosphoenolpyruvate-dependent sugar phosphotransferase system"/>
    <property type="evidence" value="ECO:0007669"/>
    <property type="project" value="UniProtKB-KW"/>
</dbReference>
<evidence type="ECO:0000313" key="12">
    <source>
        <dbReference type="Proteomes" id="UP000628736"/>
    </source>
</evidence>